<feature type="transmembrane region" description="Helical" evidence="1">
    <location>
        <begin position="315"/>
        <end position="338"/>
    </location>
</feature>
<feature type="transmembrane region" description="Helical" evidence="1">
    <location>
        <begin position="219"/>
        <end position="241"/>
    </location>
</feature>
<keyword evidence="1" id="KW-1133">Transmembrane helix</keyword>
<feature type="transmembrane region" description="Helical" evidence="1">
    <location>
        <begin position="121"/>
        <end position="139"/>
    </location>
</feature>
<evidence type="ECO:0000313" key="2">
    <source>
        <dbReference type="EMBL" id="TCK27201.1"/>
    </source>
</evidence>
<comment type="caution">
    <text evidence="2">The sequence shown here is derived from an EMBL/GenBank/DDBJ whole genome shotgun (WGS) entry which is preliminary data.</text>
</comment>
<keyword evidence="1" id="KW-0472">Membrane</keyword>
<dbReference type="EMBL" id="SMFZ01000001">
    <property type="protein sequence ID" value="TCK27201.1"/>
    <property type="molecule type" value="Genomic_DNA"/>
</dbReference>
<feature type="transmembrane region" description="Helical" evidence="1">
    <location>
        <begin position="262"/>
        <end position="295"/>
    </location>
</feature>
<dbReference type="AlphaFoldDB" id="A0A4R1I045"/>
<keyword evidence="3" id="KW-1185">Reference proteome</keyword>
<feature type="transmembrane region" description="Helical" evidence="1">
    <location>
        <begin position="45"/>
        <end position="64"/>
    </location>
</feature>
<feature type="transmembrane region" description="Helical" evidence="1">
    <location>
        <begin position="450"/>
        <end position="466"/>
    </location>
</feature>
<keyword evidence="1" id="KW-0812">Transmembrane</keyword>
<feature type="transmembrane region" description="Helical" evidence="1">
    <location>
        <begin position="473"/>
        <end position="491"/>
    </location>
</feature>
<evidence type="ECO:0000256" key="1">
    <source>
        <dbReference type="SAM" id="Phobius"/>
    </source>
</evidence>
<gene>
    <name evidence="2" type="ORF">EV378_3068</name>
</gene>
<dbReference type="Proteomes" id="UP000295560">
    <property type="component" value="Unassembled WGS sequence"/>
</dbReference>
<organism evidence="2 3">
    <name type="scientific">Pseudonocardia endophytica</name>
    <dbReference type="NCBI Taxonomy" id="401976"/>
    <lineage>
        <taxon>Bacteria</taxon>
        <taxon>Bacillati</taxon>
        <taxon>Actinomycetota</taxon>
        <taxon>Actinomycetes</taxon>
        <taxon>Pseudonocardiales</taxon>
        <taxon>Pseudonocardiaceae</taxon>
        <taxon>Pseudonocardia</taxon>
    </lineage>
</organism>
<feature type="transmembrane region" description="Helical" evidence="1">
    <location>
        <begin position="84"/>
        <end position="109"/>
    </location>
</feature>
<protein>
    <recommendedName>
        <fullName evidence="4">Integral membrane protein</fullName>
    </recommendedName>
</protein>
<evidence type="ECO:0008006" key="4">
    <source>
        <dbReference type="Google" id="ProtNLM"/>
    </source>
</evidence>
<sequence>MDRKIAGSWRGASVATVANTPVEAVEAVEAVEPQRRDGEEGRRPSIPDLLIVAAGVALVLVAAFEGWARLDRGENIFVFFPPLLAWWIPHVGPGTVLAPIVAVAVVAYGPTLAARMRWSRLVLAAWAASFAWIVSLALIDGWQNGIVVRLEEGQEYLSDLPRVTGLGQMLSIFSDHILTKGQDPDQTFFWTTHVGAHPPGAFGVFVVLDRIGLSGGGPAGLFVILIGASAAAATAVTLRALGAGERSAGGTNLGEDLARRALPFAVLFPGAVWIGVSADGMFAGVVAWGVALVALAATRYGTRALACAVGGGMVLVFSLYLSYGLVLAGLFPLVVVAVTRRWRVLLPALAGGALVVGAFTAAGFWWLDGFEKVQIIYAASIAQDRPYEYFVYANLAAVLFALGPAVLAGLRRLAMHPRAVPVGATLLVAAAVVAVLLADASGMSKAEVERIWLPFGVWIVLACGMIPRRQVRGWLAVQAVLAIAVNSLLVMPW</sequence>
<proteinExistence type="predicted"/>
<feature type="transmembrane region" description="Helical" evidence="1">
    <location>
        <begin position="387"/>
        <end position="407"/>
    </location>
</feature>
<name>A0A4R1I045_PSEEN</name>
<feature type="transmembrane region" description="Helical" evidence="1">
    <location>
        <begin position="419"/>
        <end position="438"/>
    </location>
</feature>
<evidence type="ECO:0000313" key="3">
    <source>
        <dbReference type="Proteomes" id="UP000295560"/>
    </source>
</evidence>
<reference evidence="2 3" key="1">
    <citation type="submission" date="2019-03" db="EMBL/GenBank/DDBJ databases">
        <title>Sequencing the genomes of 1000 actinobacteria strains.</title>
        <authorList>
            <person name="Klenk H.-P."/>
        </authorList>
    </citation>
    <scope>NUCLEOTIDE SEQUENCE [LARGE SCALE GENOMIC DNA]</scope>
    <source>
        <strain evidence="2 3">DSM 44969</strain>
    </source>
</reference>
<accession>A0A4R1I045</accession>
<feature type="transmembrane region" description="Helical" evidence="1">
    <location>
        <begin position="345"/>
        <end position="367"/>
    </location>
</feature>